<evidence type="ECO:0000313" key="2">
    <source>
        <dbReference type="EMBL" id="MBB4140299.1"/>
    </source>
</evidence>
<dbReference type="Pfam" id="PF04480">
    <property type="entry name" value="DUF559"/>
    <property type="match status" value="1"/>
</dbReference>
<protein>
    <recommendedName>
        <fullName evidence="1">DUF559 domain-containing protein</fullName>
    </recommendedName>
</protein>
<dbReference type="InterPro" id="IPR007569">
    <property type="entry name" value="DUF559"/>
</dbReference>
<evidence type="ECO:0000259" key="1">
    <source>
        <dbReference type="Pfam" id="PF04480"/>
    </source>
</evidence>
<dbReference type="InterPro" id="IPR011335">
    <property type="entry name" value="Restrct_endonuc-II-like"/>
</dbReference>
<organism evidence="2 3">
    <name type="scientific">Microbacterium invictum</name>
    <dbReference type="NCBI Taxonomy" id="515415"/>
    <lineage>
        <taxon>Bacteria</taxon>
        <taxon>Bacillati</taxon>
        <taxon>Actinomycetota</taxon>
        <taxon>Actinomycetes</taxon>
        <taxon>Micrococcales</taxon>
        <taxon>Microbacteriaceae</taxon>
        <taxon>Microbacterium</taxon>
    </lineage>
</organism>
<gene>
    <name evidence="2" type="ORF">BKA10_002093</name>
</gene>
<keyword evidence="3" id="KW-1185">Reference proteome</keyword>
<dbReference type="RefSeq" id="WP_183499856.1">
    <property type="nucleotide sequence ID" value="NZ_BAABCO010000002.1"/>
</dbReference>
<comment type="caution">
    <text evidence="2">The sequence shown here is derived from an EMBL/GenBank/DDBJ whole genome shotgun (WGS) entry which is preliminary data.</text>
</comment>
<dbReference type="SUPFAM" id="SSF52980">
    <property type="entry name" value="Restriction endonuclease-like"/>
    <property type="match status" value="1"/>
</dbReference>
<sequence length="322" mass="35246">MQRNELPASLGDVFSSAEAKDAGVARSRLRASDLVASHRGLRVRADAAAPIAPADHRYERLRKRLLHRARTYAHIMPSRQFFMNVVAAAAWELRVPLALLADASRRLDVGVLAPHRHPRRRGIIGHQMQSHLVTVTDVGGLRVTDAVSTWATMASILVSDIELVALGDAVVRERIFRTDREPLATIAELRESAVARRAGVRRLRSAADLVRTRSASPGETRCRLTLVAAGLFEPGLNVSVFDGAGNLVAVVDLAYEDLKIAVEYEGEQHLTDPAQWAKDIARHEALVAMGWIVIRVTKAQLYRAPATVVARVRAAVAARTAR</sequence>
<dbReference type="Gene3D" id="3.40.960.10">
    <property type="entry name" value="VSR Endonuclease"/>
    <property type="match status" value="1"/>
</dbReference>
<accession>A0AA40VN09</accession>
<dbReference type="AlphaFoldDB" id="A0AA40VN09"/>
<reference evidence="2 3" key="1">
    <citation type="submission" date="2020-08" db="EMBL/GenBank/DDBJ databases">
        <title>Sequencing the genomes of 1000 actinobacteria strains.</title>
        <authorList>
            <person name="Klenk H.-P."/>
        </authorList>
    </citation>
    <scope>NUCLEOTIDE SEQUENCE [LARGE SCALE GENOMIC DNA]</scope>
    <source>
        <strain evidence="2 3">DSM 19600</strain>
    </source>
</reference>
<dbReference type="Proteomes" id="UP000549113">
    <property type="component" value="Unassembled WGS sequence"/>
</dbReference>
<name>A0AA40VN09_9MICO</name>
<feature type="domain" description="DUF559" evidence="1">
    <location>
        <begin position="250"/>
        <end position="315"/>
    </location>
</feature>
<proteinExistence type="predicted"/>
<dbReference type="EMBL" id="JACIFH010000001">
    <property type="protein sequence ID" value="MBB4140299.1"/>
    <property type="molecule type" value="Genomic_DNA"/>
</dbReference>
<evidence type="ECO:0000313" key="3">
    <source>
        <dbReference type="Proteomes" id="UP000549113"/>
    </source>
</evidence>